<dbReference type="InterPro" id="IPR013800">
    <property type="entry name" value="STAT_TF_alpha"/>
</dbReference>
<organism evidence="16">
    <name type="scientific">Oikopleura dioica</name>
    <name type="common">Tunicate</name>
    <dbReference type="NCBI Taxonomy" id="34765"/>
    <lineage>
        <taxon>Eukaryota</taxon>
        <taxon>Metazoa</taxon>
        <taxon>Chordata</taxon>
        <taxon>Tunicata</taxon>
        <taxon>Appendicularia</taxon>
        <taxon>Copelata</taxon>
        <taxon>Oikopleuridae</taxon>
        <taxon>Oikopleura</taxon>
    </lineage>
</organism>
<evidence type="ECO:0000256" key="4">
    <source>
        <dbReference type="ARBA" id="ARBA00022490"/>
    </source>
</evidence>
<dbReference type="InterPro" id="IPR008967">
    <property type="entry name" value="p53-like_TF_DNA-bd_sf"/>
</dbReference>
<dbReference type="Pfam" id="PF01017">
    <property type="entry name" value="STAT_alpha"/>
    <property type="match status" value="1"/>
</dbReference>
<name>Q676C6_OIKDI</name>
<dbReference type="GO" id="GO:0005634">
    <property type="term" value="C:nucleus"/>
    <property type="evidence" value="ECO:0007669"/>
    <property type="project" value="UniProtKB-SubCell"/>
</dbReference>
<evidence type="ECO:0000259" key="15">
    <source>
        <dbReference type="PROSITE" id="PS50001"/>
    </source>
</evidence>
<evidence type="ECO:0000256" key="14">
    <source>
        <dbReference type="SAM" id="MobiDB-lite"/>
    </source>
</evidence>
<evidence type="ECO:0000256" key="9">
    <source>
        <dbReference type="ARBA" id="ARBA00023159"/>
    </source>
</evidence>
<evidence type="ECO:0000256" key="2">
    <source>
        <dbReference type="ARBA" id="ARBA00004496"/>
    </source>
</evidence>
<keyword evidence="5 13" id="KW-0597">Phosphoprotein</keyword>
<dbReference type="InterPro" id="IPR001217">
    <property type="entry name" value="STAT"/>
</dbReference>
<reference evidence="16" key="2">
    <citation type="journal article" date="2005" name="Curr. Biol.">
        <title>Remodelling of the homeobox gene complement in the tunicate Oikopleura dioica.</title>
        <authorList>
            <person name="Edvardsen R.B."/>
            <person name="Seo H.C."/>
            <person name="Jensen M.F."/>
            <person name="Mialon A."/>
            <person name="Mikhaleva J."/>
            <person name="Bjordal M."/>
            <person name="Cartry J."/>
            <person name="Reinhardt R."/>
            <person name="Weissenbach J."/>
            <person name="Wincker P."/>
            <person name="Chourrout D."/>
        </authorList>
    </citation>
    <scope>NUCLEOTIDE SEQUENCE</scope>
</reference>
<evidence type="ECO:0000256" key="12">
    <source>
        <dbReference type="PROSITE-ProRule" id="PRU00191"/>
    </source>
</evidence>
<keyword evidence="6 12" id="KW-0727">SH2 domain</keyword>
<dbReference type="Gene3D" id="1.10.238.10">
    <property type="entry name" value="EF-hand"/>
    <property type="match status" value="1"/>
</dbReference>
<dbReference type="SUPFAM" id="SSF49417">
    <property type="entry name" value="p53-like transcription factors"/>
    <property type="match status" value="1"/>
</dbReference>
<feature type="compositionally biased region" description="Polar residues" evidence="14">
    <location>
        <begin position="772"/>
        <end position="814"/>
    </location>
</feature>
<dbReference type="SUPFAM" id="SSF55550">
    <property type="entry name" value="SH2 domain"/>
    <property type="match status" value="1"/>
</dbReference>
<dbReference type="CDD" id="cd09919">
    <property type="entry name" value="SH2_STAT_family"/>
    <property type="match status" value="1"/>
</dbReference>
<evidence type="ECO:0000256" key="5">
    <source>
        <dbReference type="ARBA" id="ARBA00022553"/>
    </source>
</evidence>
<dbReference type="GO" id="GO:0007166">
    <property type="term" value="P:cell surface receptor signaling pathway"/>
    <property type="evidence" value="ECO:0007669"/>
    <property type="project" value="UniProtKB-ARBA"/>
</dbReference>
<dbReference type="SUPFAM" id="SSF47655">
    <property type="entry name" value="STAT"/>
    <property type="match status" value="1"/>
</dbReference>
<keyword evidence="7 13" id="KW-0805">Transcription regulation</keyword>
<dbReference type="Pfam" id="PF02864">
    <property type="entry name" value="STAT_bind"/>
    <property type="match status" value="1"/>
</dbReference>
<dbReference type="InterPro" id="IPR000980">
    <property type="entry name" value="SH2"/>
</dbReference>
<dbReference type="SMART" id="SM00964">
    <property type="entry name" value="STAT_int"/>
    <property type="match status" value="1"/>
</dbReference>
<dbReference type="Pfam" id="PF00017">
    <property type="entry name" value="SH2"/>
    <property type="match status" value="1"/>
</dbReference>
<dbReference type="InterPro" id="IPR048988">
    <property type="entry name" value="STAT_linker"/>
</dbReference>
<proteinExistence type="inferred from homology"/>
<dbReference type="FunFam" id="1.10.238.10:FF:000029">
    <property type="entry name" value="Signal transducer and transcription activator 6"/>
    <property type="match status" value="1"/>
</dbReference>
<dbReference type="GO" id="GO:0000977">
    <property type="term" value="F:RNA polymerase II transcription regulatory region sequence-specific DNA binding"/>
    <property type="evidence" value="ECO:0007669"/>
    <property type="project" value="UniProtKB-ARBA"/>
</dbReference>
<evidence type="ECO:0000256" key="11">
    <source>
        <dbReference type="ARBA" id="ARBA00023242"/>
    </source>
</evidence>
<dbReference type="SUPFAM" id="SSF48092">
    <property type="entry name" value="Transcription factor STAT-4 N-domain"/>
    <property type="match status" value="1"/>
</dbReference>
<dbReference type="AlphaFoldDB" id="Q676C6"/>
<comment type="subcellular location">
    <subcellularLocation>
        <location evidence="2 13">Cytoplasm</location>
    </subcellularLocation>
    <subcellularLocation>
        <location evidence="1 13">Nucleus</location>
    </subcellularLocation>
</comment>
<feature type="region of interest" description="Disordered" evidence="14">
    <location>
        <begin position="737"/>
        <end position="823"/>
    </location>
</feature>
<dbReference type="InterPro" id="IPR013801">
    <property type="entry name" value="STAT_TF_DNA-bd"/>
</dbReference>
<dbReference type="EMBL" id="AY449458">
    <property type="protein sequence ID" value="AAS21327.1"/>
    <property type="molecule type" value="Genomic_DNA"/>
</dbReference>
<keyword evidence="4 13" id="KW-0963">Cytoplasm</keyword>
<keyword evidence="8 13" id="KW-0238">DNA-binding</keyword>
<evidence type="ECO:0000313" key="16">
    <source>
        <dbReference type="EMBL" id="AAS21327.1"/>
    </source>
</evidence>
<dbReference type="InterPro" id="IPR015988">
    <property type="entry name" value="STAT_TF_CC"/>
</dbReference>
<evidence type="ECO:0000256" key="8">
    <source>
        <dbReference type="ARBA" id="ARBA00023125"/>
    </source>
</evidence>
<dbReference type="PANTHER" id="PTHR11801">
    <property type="entry name" value="SIGNAL TRANSDUCER AND ACTIVATOR OF TRANSCRIPTION"/>
    <property type="match status" value="1"/>
</dbReference>
<keyword evidence="11 13" id="KW-0539">Nucleus</keyword>
<reference evidence="16" key="1">
    <citation type="journal article" date="2004" name="Nature">
        <title>Hox cluster disintegration with persistent anteroposterior order of expression in Oikopleura dioica.</title>
        <authorList>
            <person name="Seo H.C."/>
            <person name="Edvardsen R.B."/>
            <person name="Maeland A.D."/>
            <person name="Bjordal M."/>
            <person name="Jensen M.F."/>
            <person name="Hansen A."/>
            <person name="Flaat M."/>
            <person name="Weissenbach J."/>
            <person name="Lehrach H."/>
            <person name="Wincker P."/>
            <person name="Reinhardt R."/>
            <person name="Chourrout D."/>
        </authorList>
    </citation>
    <scope>NUCLEOTIDE SEQUENCE</scope>
</reference>
<dbReference type="CDD" id="cd16855">
    <property type="entry name" value="STAT5_CCD"/>
    <property type="match status" value="1"/>
</dbReference>
<dbReference type="Pfam" id="PF02865">
    <property type="entry name" value="STAT_int"/>
    <property type="match status" value="1"/>
</dbReference>
<sequence length="823" mass="93432">MPAETSGVSLWSRVRELEGDALRQIQSLYDTNFPIEFRHYFAEIIERQPWDQIDPDQSSDETQAKFILDNFLGEINRQCELLSDGGDFLQRLRFSEIGQHFKNVYGNHPMELVRIVKKILSIETRLVQEATAANVNGQDDVKPSTGSDKNAKINKDLEHLYALTQDAESDLRKLQSKQEYFVINYQESVKIQTSLQQINQMSASDPTRAQLGQQLTKKKNEVDQLLQLEAHKLLQQRTSLAEKHHKTFTLLTELQNQVLDEELIQWKRSQALAYNGVIQEGSLDQLQQWCERLAEIIWQCRQQIKRVELQRQQLPINNQGVDLLPELNTTITALLSTLVTSTFIIEKQPPQVLKTQTRFGSTIRLLVGGKLNVHMNPPTVKGTVDKRLDFKNDFDAQAKALLKNENGRALSETSGEILNNSSIMEYHPQSGVLSVNFRNMSLRRIKRSDKRGAESVTEEKFTILFQSQFSVGGNELVFQVRTLSLPVVVIVHGNQEANATASILWDNAFAEQGRIPFQVPDKVAWNRIVETLNYKWKHECQSAHGLTAGAMRYLSQKLFRQPLAPLSEKPVSWAQFNREPLPGRNFTFWQWFNGVMELTKSKHVQPHWLDRGCVGFICKNESQEALIQKPGGSFLLRYSDSEIGGLTIAWVSENDNKQKQPHTSKDFTVRGLADRIRDLEQLHFVYTQDERIVGKEEMFSRYYSKSPNPPSQPNDGYVKAEIQVTIPNIAGINLGSPVHESSVASPRSPSSGYGDHQSLISSPQAGPVQYEMPNQISQDQMDFSENAQQSNSGSGSAFDPQNSFDQFDSSNTIDVNELLSKVN</sequence>
<keyword evidence="9 13" id="KW-0010">Activator</keyword>
<dbReference type="GO" id="GO:0005737">
    <property type="term" value="C:cytoplasm"/>
    <property type="evidence" value="ECO:0007669"/>
    <property type="project" value="UniProtKB-SubCell"/>
</dbReference>
<evidence type="ECO:0000256" key="1">
    <source>
        <dbReference type="ARBA" id="ARBA00004123"/>
    </source>
</evidence>
<dbReference type="InterPro" id="IPR012345">
    <property type="entry name" value="STAT_TF_DNA-bd_N"/>
</dbReference>
<dbReference type="Gene3D" id="1.20.1050.20">
    <property type="entry name" value="STAT transcription factor, all-alpha domain"/>
    <property type="match status" value="1"/>
</dbReference>
<evidence type="ECO:0000256" key="3">
    <source>
        <dbReference type="ARBA" id="ARBA00005586"/>
    </source>
</evidence>
<feature type="compositionally biased region" description="Low complexity" evidence="14">
    <location>
        <begin position="741"/>
        <end position="751"/>
    </location>
</feature>
<evidence type="ECO:0000256" key="13">
    <source>
        <dbReference type="RuleBase" id="RU046415"/>
    </source>
</evidence>
<dbReference type="GO" id="GO:0001228">
    <property type="term" value="F:DNA-binding transcription activator activity, RNA polymerase II-specific"/>
    <property type="evidence" value="ECO:0007669"/>
    <property type="project" value="UniProtKB-ARBA"/>
</dbReference>
<dbReference type="PROSITE" id="PS50001">
    <property type="entry name" value="SH2"/>
    <property type="match status" value="1"/>
</dbReference>
<dbReference type="InterPro" id="IPR046994">
    <property type="entry name" value="STAT5_CC"/>
</dbReference>
<protein>
    <recommendedName>
        <fullName evidence="13">Signal transducer and activator of transcription</fullName>
    </recommendedName>
</protein>
<accession>Q676C6</accession>
<dbReference type="Gene3D" id="3.30.505.10">
    <property type="entry name" value="SH2 domain"/>
    <property type="match status" value="1"/>
</dbReference>
<evidence type="ECO:0000256" key="10">
    <source>
        <dbReference type="ARBA" id="ARBA00023163"/>
    </source>
</evidence>
<keyword evidence="10 13" id="KW-0804">Transcription</keyword>
<dbReference type="Gene3D" id="2.60.40.630">
    <property type="entry name" value="STAT transcription factor, DNA-binding domain"/>
    <property type="match status" value="1"/>
</dbReference>
<dbReference type="Gene3D" id="1.10.532.10">
    <property type="entry name" value="STAT transcription factor, N-terminal domain"/>
    <property type="match status" value="1"/>
</dbReference>
<evidence type="ECO:0000256" key="6">
    <source>
        <dbReference type="ARBA" id="ARBA00022999"/>
    </source>
</evidence>
<dbReference type="InterPro" id="IPR036860">
    <property type="entry name" value="SH2_dom_sf"/>
</dbReference>
<evidence type="ECO:0000256" key="7">
    <source>
        <dbReference type="ARBA" id="ARBA00023015"/>
    </source>
</evidence>
<dbReference type="InterPro" id="IPR036535">
    <property type="entry name" value="STAT_N_sf"/>
</dbReference>
<comment type="similarity">
    <text evidence="3 13">Belongs to the transcription factor STAT family.</text>
</comment>
<gene>
    <name evidence="16" type="ORF">002-03</name>
</gene>
<dbReference type="InterPro" id="IPR013799">
    <property type="entry name" value="STAT_TF_prot_interaction"/>
</dbReference>
<feature type="domain" description="SH2" evidence="15">
    <location>
        <begin position="591"/>
        <end position="702"/>
    </location>
</feature>
<dbReference type="Pfam" id="PF21354">
    <property type="entry name" value="STAT_linker"/>
    <property type="match status" value="1"/>
</dbReference>
<dbReference type="FunFam" id="2.60.40.630:FF:000003">
    <property type="entry name" value="Signal transducer and transcription activator 6"/>
    <property type="match status" value="1"/>
</dbReference>